<reference evidence="6 7" key="1">
    <citation type="submission" date="2016-10" db="EMBL/GenBank/DDBJ databases">
        <authorList>
            <person name="de Groot N.N."/>
        </authorList>
    </citation>
    <scope>NUCLEOTIDE SEQUENCE [LARGE SCALE GENOMIC DNA]</scope>
    <source>
        <strain evidence="6 7">HL3</strain>
    </source>
</reference>
<keyword evidence="7" id="KW-1185">Reference proteome</keyword>
<dbReference type="InterPro" id="IPR035965">
    <property type="entry name" value="PAS-like_dom_sf"/>
</dbReference>
<dbReference type="InterPro" id="IPR029787">
    <property type="entry name" value="Nucleotide_cyclase"/>
</dbReference>
<dbReference type="SMART" id="SM00091">
    <property type="entry name" value="PAS"/>
    <property type="match status" value="1"/>
</dbReference>
<dbReference type="InterPro" id="IPR052155">
    <property type="entry name" value="Biofilm_reg_signaling"/>
</dbReference>
<dbReference type="InterPro" id="IPR000014">
    <property type="entry name" value="PAS"/>
</dbReference>
<dbReference type="AlphaFoldDB" id="A0A1I1P860"/>
<dbReference type="OrthoDB" id="8553030at2"/>
<feature type="signal peptide" evidence="1">
    <location>
        <begin position="1"/>
        <end position="21"/>
    </location>
</feature>
<dbReference type="InterPro" id="IPR000700">
    <property type="entry name" value="PAS-assoc_C"/>
</dbReference>
<evidence type="ECO:0000259" key="3">
    <source>
        <dbReference type="PROSITE" id="PS50113"/>
    </source>
</evidence>
<evidence type="ECO:0000313" key="7">
    <source>
        <dbReference type="Proteomes" id="UP000198611"/>
    </source>
</evidence>
<dbReference type="PROSITE" id="PS50113">
    <property type="entry name" value="PAC"/>
    <property type="match status" value="1"/>
</dbReference>
<dbReference type="SMART" id="SM00267">
    <property type="entry name" value="GGDEF"/>
    <property type="match status" value="1"/>
</dbReference>
<dbReference type="PANTHER" id="PTHR44757">
    <property type="entry name" value="DIGUANYLATE CYCLASE DGCP"/>
    <property type="match status" value="1"/>
</dbReference>
<accession>A0A1I1P860</accession>
<dbReference type="CDD" id="cd00130">
    <property type="entry name" value="PAS"/>
    <property type="match status" value="1"/>
</dbReference>
<dbReference type="SUPFAM" id="SSF141868">
    <property type="entry name" value="EAL domain-like"/>
    <property type="match status" value="1"/>
</dbReference>
<dbReference type="Pfam" id="PF00990">
    <property type="entry name" value="GGDEF"/>
    <property type="match status" value="1"/>
</dbReference>
<name>A0A1I1P860_9GAMM</name>
<feature type="domain" description="PAS" evidence="2">
    <location>
        <begin position="380"/>
        <end position="426"/>
    </location>
</feature>
<dbReference type="Gene3D" id="3.30.450.20">
    <property type="entry name" value="PAS domain"/>
    <property type="match status" value="1"/>
</dbReference>
<proteinExistence type="predicted"/>
<dbReference type="PROSITE" id="PS50112">
    <property type="entry name" value="PAS"/>
    <property type="match status" value="1"/>
</dbReference>
<dbReference type="CDD" id="cd01948">
    <property type="entry name" value="EAL"/>
    <property type="match status" value="1"/>
</dbReference>
<sequence>MKQLLLSLLLAALLVPGVVAAQEEGAAAPVTIGVLAKRGPEAARELWQPTVDYLDNRFPDRAVHLEPLGFDDLWDVVERGQVDFVITNPYLYVEFEQRFGATRLLTVEHDWGETRLARFGGVLFTREETDIRELEDLRGARVMAVDRKSLGGWLMVRRLLEEHGIQPRDFANLDWTGNHDAVVDAVLEGGAEVGVVRSDTLERMATEGAVELERLRILRPPEYQPVPGFPLIHSTRLYPEWPLARLPGTDEGLARDVTLSLLAMEPEGWTTWAGRAPSWAVPVDYQPVRELMQELRMGPWKPVPVALWDLLQRHWKVVSALAALFLFMTVAAIYFQHLHRRLGQNHEALQHAHDTLEARVAERTRDLSEEVERHRETADQLRLSEEVIENLREGLIITRPDGTIIRTNHAFTEITGYGPEEAVGNNPSMLQSGQQSRSFYQSMWATIQAEGRWQGEVWNRRKDGTVYPEWLSISNIRDEAGEVRYYVGIFFDITDRKEAEERLRYLSYYDGLTGLANRELFHEHSNHALEVAERENEQVALMFIDLDRFKGINEGLGHALGDALLQEAARRMGEELAPGDTLARLSGDEFAVLLEGVEDTDDVAAAASRVLRPLEHPFQLGDQEIYATGSLGIAVYPYDGRDLTTLLRNAESAMYQAKNEGGNGFRFYASEMNEMAAERIALEAELRRSVDKGEGFSLHYQPKVIAADGRIVGNEALLRWQGDDGRTVSPAQFVPVLEETGLIGVVGEQILAEACRQTRLWRDEGHRDLTVAVNLAAPQFRHANVVQEIERVLDRSGLPPGGLELEITESMLMTDIFRVRQTLHALQELGVSVALDDFGTGYSSLAYLRDFPINTLKIDRSFVQDLERGGGAVTRTILSLADNLDVQSVAEGVETEEQLDYMRRYGCDLIQGFLFARPADAGNISELLQRPRLEPISNGTHP</sequence>
<dbReference type="CDD" id="cd01949">
    <property type="entry name" value="GGDEF"/>
    <property type="match status" value="1"/>
</dbReference>
<dbReference type="InterPro" id="IPR043128">
    <property type="entry name" value="Rev_trsase/Diguanyl_cyclase"/>
</dbReference>
<dbReference type="SUPFAM" id="SSF55073">
    <property type="entry name" value="Nucleotide cyclase"/>
    <property type="match status" value="1"/>
</dbReference>
<dbReference type="STRING" id="1123397.SAMN05660831_00658"/>
<dbReference type="SUPFAM" id="SSF55785">
    <property type="entry name" value="PYP-like sensor domain (PAS domain)"/>
    <property type="match status" value="1"/>
</dbReference>
<dbReference type="Pfam" id="PF13426">
    <property type="entry name" value="PAS_9"/>
    <property type="match status" value="1"/>
</dbReference>
<feature type="domain" description="EAL" evidence="4">
    <location>
        <begin position="679"/>
        <end position="932"/>
    </location>
</feature>
<dbReference type="Pfam" id="PF12974">
    <property type="entry name" value="Phosphonate-bd"/>
    <property type="match status" value="1"/>
</dbReference>
<dbReference type="Gene3D" id="3.30.70.270">
    <property type="match status" value="1"/>
</dbReference>
<dbReference type="InterPro" id="IPR035919">
    <property type="entry name" value="EAL_sf"/>
</dbReference>
<evidence type="ECO:0000259" key="2">
    <source>
        <dbReference type="PROSITE" id="PS50112"/>
    </source>
</evidence>
<protein>
    <submittedName>
        <fullName evidence="6">PAS domain S-box-containing protein/diguanylate cyclase (GGDEF) domain-containing protein</fullName>
    </submittedName>
</protein>
<dbReference type="InterPro" id="IPR001610">
    <property type="entry name" value="PAC"/>
</dbReference>
<dbReference type="EMBL" id="FOMJ01000001">
    <property type="protein sequence ID" value="SFD06009.1"/>
    <property type="molecule type" value="Genomic_DNA"/>
</dbReference>
<feature type="domain" description="PAC" evidence="3">
    <location>
        <begin position="453"/>
        <end position="505"/>
    </location>
</feature>
<organism evidence="6 7">
    <name type="scientific">Thiohalospira halophila DSM 15071</name>
    <dbReference type="NCBI Taxonomy" id="1123397"/>
    <lineage>
        <taxon>Bacteria</taxon>
        <taxon>Pseudomonadati</taxon>
        <taxon>Pseudomonadota</taxon>
        <taxon>Gammaproteobacteria</taxon>
        <taxon>Thiohalospirales</taxon>
        <taxon>Thiohalospiraceae</taxon>
        <taxon>Thiohalospira</taxon>
    </lineage>
</organism>
<dbReference type="Gene3D" id="3.20.20.450">
    <property type="entry name" value="EAL domain"/>
    <property type="match status" value="1"/>
</dbReference>
<evidence type="ECO:0000259" key="5">
    <source>
        <dbReference type="PROSITE" id="PS50887"/>
    </source>
</evidence>
<evidence type="ECO:0000313" key="6">
    <source>
        <dbReference type="EMBL" id="SFD06009.1"/>
    </source>
</evidence>
<evidence type="ECO:0000259" key="4">
    <source>
        <dbReference type="PROSITE" id="PS50883"/>
    </source>
</evidence>
<dbReference type="PANTHER" id="PTHR44757:SF2">
    <property type="entry name" value="BIOFILM ARCHITECTURE MAINTENANCE PROTEIN MBAA"/>
    <property type="match status" value="1"/>
</dbReference>
<dbReference type="SMART" id="SM00052">
    <property type="entry name" value="EAL"/>
    <property type="match status" value="1"/>
</dbReference>
<feature type="domain" description="GGDEF" evidence="5">
    <location>
        <begin position="537"/>
        <end position="670"/>
    </location>
</feature>
<dbReference type="RefSeq" id="WP_093427290.1">
    <property type="nucleotide sequence ID" value="NZ_FOMJ01000001.1"/>
</dbReference>
<gene>
    <name evidence="6" type="ORF">SAMN05660831_00658</name>
</gene>
<evidence type="ECO:0000256" key="1">
    <source>
        <dbReference type="SAM" id="SignalP"/>
    </source>
</evidence>
<dbReference type="PROSITE" id="PS50883">
    <property type="entry name" value="EAL"/>
    <property type="match status" value="1"/>
</dbReference>
<feature type="chain" id="PRO_5011732932" evidence="1">
    <location>
        <begin position="22"/>
        <end position="942"/>
    </location>
</feature>
<dbReference type="NCBIfam" id="TIGR00229">
    <property type="entry name" value="sensory_box"/>
    <property type="match status" value="1"/>
</dbReference>
<dbReference type="PROSITE" id="PS50887">
    <property type="entry name" value="GGDEF"/>
    <property type="match status" value="1"/>
</dbReference>
<dbReference type="Pfam" id="PF00563">
    <property type="entry name" value="EAL"/>
    <property type="match status" value="1"/>
</dbReference>
<dbReference type="SUPFAM" id="SSF53850">
    <property type="entry name" value="Periplasmic binding protein-like II"/>
    <property type="match status" value="1"/>
</dbReference>
<dbReference type="Proteomes" id="UP000198611">
    <property type="component" value="Unassembled WGS sequence"/>
</dbReference>
<dbReference type="NCBIfam" id="TIGR00254">
    <property type="entry name" value="GGDEF"/>
    <property type="match status" value="1"/>
</dbReference>
<dbReference type="SMART" id="SM00086">
    <property type="entry name" value="PAC"/>
    <property type="match status" value="1"/>
</dbReference>
<dbReference type="InterPro" id="IPR001633">
    <property type="entry name" value="EAL_dom"/>
</dbReference>
<keyword evidence="1" id="KW-0732">Signal</keyword>
<dbReference type="InterPro" id="IPR000160">
    <property type="entry name" value="GGDEF_dom"/>
</dbReference>
<dbReference type="Gene3D" id="3.40.190.10">
    <property type="entry name" value="Periplasmic binding protein-like II"/>
    <property type="match status" value="2"/>
</dbReference>